<dbReference type="HOGENOM" id="CLU_040267_0_1_10"/>
<dbReference type="GO" id="GO:0000731">
    <property type="term" value="P:DNA synthesis involved in DNA repair"/>
    <property type="evidence" value="ECO:0007669"/>
    <property type="project" value="TreeGrafter"/>
</dbReference>
<organism evidence="12 13">
    <name type="scientific">Hallella bergensis DSM 17361</name>
    <dbReference type="NCBI Taxonomy" id="585502"/>
    <lineage>
        <taxon>Bacteria</taxon>
        <taxon>Pseudomonadati</taxon>
        <taxon>Bacteroidota</taxon>
        <taxon>Bacteroidia</taxon>
        <taxon>Bacteroidales</taxon>
        <taxon>Prevotellaceae</taxon>
        <taxon>Hallella</taxon>
    </lineage>
</organism>
<accession>D1PXZ4</accession>
<dbReference type="Gene3D" id="1.20.1050.90">
    <property type="entry name" value="RecF/RecN/SMC, N-terminal domain"/>
    <property type="match status" value="1"/>
</dbReference>
<dbReference type="Proteomes" id="UP000003160">
    <property type="component" value="Unassembled WGS sequence"/>
</dbReference>
<comment type="subcellular location">
    <subcellularLocation>
        <location evidence="1 9 10">Cytoplasm</location>
    </subcellularLocation>
</comment>
<dbReference type="NCBIfam" id="TIGR00611">
    <property type="entry name" value="recf"/>
    <property type="match status" value="1"/>
</dbReference>
<dbReference type="InterPro" id="IPR003395">
    <property type="entry name" value="RecF/RecN/SMC_N"/>
</dbReference>
<gene>
    <name evidence="9 12" type="primary">recF</name>
    <name evidence="12" type="ORF">HMPREF0645_1829</name>
</gene>
<keyword evidence="7 9" id="KW-0067">ATP-binding</keyword>
<keyword evidence="5 9" id="KW-0235">DNA replication</keyword>
<comment type="function">
    <text evidence="9 10">The RecF protein is involved in DNA metabolism; it is required for DNA replication and normal SOS inducibility. RecF binds preferentially to single-stranded, linear DNA. It also seems to bind ATP.</text>
</comment>
<dbReference type="EMBL" id="ACKS01000072">
    <property type="protein sequence ID" value="EFA43815.1"/>
    <property type="molecule type" value="Genomic_DNA"/>
</dbReference>
<dbReference type="InterPro" id="IPR042174">
    <property type="entry name" value="RecF_2"/>
</dbReference>
<dbReference type="GO" id="GO:0005737">
    <property type="term" value="C:cytoplasm"/>
    <property type="evidence" value="ECO:0007669"/>
    <property type="project" value="UniProtKB-SubCell"/>
</dbReference>
<dbReference type="Gene3D" id="3.40.50.300">
    <property type="entry name" value="P-loop containing nucleotide triphosphate hydrolases"/>
    <property type="match status" value="1"/>
</dbReference>
<comment type="caution">
    <text evidence="12">The sequence shown here is derived from an EMBL/GenBank/DDBJ whole genome shotgun (WGS) entry which is preliminary data.</text>
</comment>
<evidence type="ECO:0000259" key="11">
    <source>
        <dbReference type="Pfam" id="PF02463"/>
    </source>
</evidence>
<dbReference type="PANTHER" id="PTHR32182">
    <property type="entry name" value="DNA REPLICATION AND REPAIR PROTEIN RECF"/>
    <property type="match status" value="1"/>
</dbReference>
<evidence type="ECO:0000256" key="10">
    <source>
        <dbReference type="RuleBase" id="RU000578"/>
    </source>
</evidence>
<dbReference type="GO" id="GO:0006302">
    <property type="term" value="P:double-strand break repair"/>
    <property type="evidence" value="ECO:0007669"/>
    <property type="project" value="TreeGrafter"/>
</dbReference>
<feature type="binding site" evidence="9">
    <location>
        <begin position="30"/>
        <end position="37"/>
    </location>
    <ligand>
        <name>ATP</name>
        <dbReference type="ChEBI" id="CHEBI:30616"/>
    </ligand>
</feature>
<evidence type="ECO:0000256" key="5">
    <source>
        <dbReference type="ARBA" id="ARBA00022705"/>
    </source>
</evidence>
<dbReference type="HAMAP" id="MF_00365">
    <property type="entry name" value="RecF"/>
    <property type="match status" value="1"/>
</dbReference>
<evidence type="ECO:0000256" key="9">
    <source>
        <dbReference type="HAMAP-Rule" id="MF_00365"/>
    </source>
</evidence>
<protein>
    <recommendedName>
        <fullName evidence="3 9">DNA replication and repair protein RecF</fullName>
    </recommendedName>
</protein>
<dbReference type="OrthoDB" id="9803889at2"/>
<dbReference type="InterPro" id="IPR027417">
    <property type="entry name" value="P-loop_NTPase"/>
</dbReference>
<evidence type="ECO:0000313" key="12">
    <source>
        <dbReference type="EMBL" id="EFA43815.1"/>
    </source>
</evidence>
<evidence type="ECO:0000313" key="13">
    <source>
        <dbReference type="Proteomes" id="UP000003160"/>
    </source>
</evidence>
<evidence type="ECO:0000256" key="1">
    <source>
        <dbReference type="ARBA" id="ARBA00004496"/>
    </source>
</evidence>
<dbReference type="GO" id="GO:0005524">
    <property type="term" value="F:ATP binding"/>
    <property type="evidence" value="ECO:0007669"/>
    <property type="project" value="UniProtKB-UniRule"/>
</dbReference>
<keyword evidence="8 9" id="KW-0238">DNA-binding</keyword>
<dbReference type="SUPFAM" id="SSF52540">
    <property type="entry name" value="P-loop containing nucleoside triphosphate hydrolases"/>
    <property type="match status" value="1"/>
</dbReference>
<evidence type="ECO:0000256" key="4">
    <source>
        <dbReference type="ARBA" id="ARBA00022490"/>
    </source>
</evidence>
<keyword evidence="9 10" id="KW-0227">DNA damage</keyword>
<dbReference type="eggNOG" id="COG1195">
    <property type="taxonomic scope" value="Bacteria"/>
</dbReference>
<reference evidence="12 13" key="1">
    <citation type="submission" date="2009-10" db="EMBL/GenBank/DDBJ databases">
        <authorList>
            <person name="Qin X."/>
            <person name="Bachman B."/>
            <person name="Battles P."/>
            <person name="Bell A."/>
            <person name="Bess C."/>
            <person name="Bickham C."/>
            <person name="Chaboub L."/>
            <person name="Chen D."/>
            <person name="Coyle M."/>
            <person name="Deiros D.R."/>
            <person name="Dinh H."/>
            <person name="Forbes L."/>
            <person name="Fowler G."/>
            <person name="Francisco L."/>
            <person name="Fu Q."/>
            <person name="Gubbala S."/>
            <person name="Hale W."/>
            <person name="Han Y."/>
            <person name="Hemphill L."/>
            <person name="Highlander S.K."/>
            <person name="Hirani K."/>
            <person name="Hogues M."/>
            <person name="Jackson L."/>
            <person name="Jakkamsetti A."/>
            <person name="Javaid M."/>
            <person name="Jiang H."/>
            <person name="Korchina V."/>
            <person name="Kovar C."/>
            <person name="Lara F."/>
            <person name="Lee S."/>
            <person name="Mata R."/>
            <person name="Mathew T."/>
            <person name="Moen C."/>
            <person name="Morales K."/>
            <person name="Munidasa M."/>
            <person name="Nazareth L."/>
            <person name="Ngo R."/>
            <person name="Nguyen L."/>
            <person name="Okwuonu G."/>
            <person name="Ongeri F."/>
            <person name="Patil S."/>
            <person name="Petrosino J."/>
            <person name="Pham C."/>
            <person name="Pham P."/>
            <person name="Pu L.-L."/>
            <person name="Puazo M."/>
            <person name="Raj R."/>
            <person name="Reid J."/>
            <person name="Rouhana J."/>
            <person name="Saada N."/>
            <person name="Shang Y."/>
            <person name="Simmons D."/>
            <person name="Thornton R."/>
            <person name="Warren J."/>
            <person name="Weissenberger G."/>
            <person name="Zhang J."/>
            <person name="Zhang L."/>
            <person name="Zhou C."/>
            <person name="Zhu D."/>
            <person name="Muzny D."/>
            <person name="Worley K."/>
            <person name="Gibbs R."/>
        </authorList>
    </citation>
    <scope>NUCLEOTIDE SEQUENCE [LARGE SCALE GENOMIC DNA]</scope>
    <source>
        <strain evidence="12 13">DSM 17361</strain>
    </source>
</reference>
<feature type="domain" description="RecF/RecN/SMC N-terminal" evidence="11">
    <location>
        <begin position="3"/>
        <end position="345"/>
    </location>
</feature>
<proteinExistence type="inferred from homology"/>
<dbReference type="Pfam" id="PF02463">
    <property type="entry name" value="SMC_N"/>
    <property type="match status" value="1"/>
</dbReference>
<evidence type="ECO:0000256" key="2">
    <source>
        <dbReference type="ARBA" id="ARBA00008016"/>
    </source>
</evidence>
<keyword evidence="9 10" id="KW-0742">SOS response</keyword>
<evidence type="ECO:0000256" key="7">
    <source>
        <dbReference type="ARBA" id="ARBA00022840"/>
    </source>
</evidence>
<dbReference type="InterPro" id="IPR018078">
    <property type="entry name" value="DNA-binding_RecF_CS"/>
</dbReference>
<dbReference type="InterPro" id="IPR001238">
    <property type="entry name" value="DNA-binding_RecF"/>
</dbReference>
<dbReference type="GO" id="GO:0009432">
    <property type="term" value="P:SOS response"/>
    <property type="evidence" value="ECO:0007669"/>
    <property type="project" value="UniProtKB-UniRule"/>
</dbReference>
<evidence type="ECO:0000256" key="3">
    <source>
        <dbReference type="ARBA" id="ARBA00020170"/>
    </source>
</evidence>
<comment type="similarity">
    <text evidence="2 9 10">Belongs to the RecF family.</text>
</comment>
<dbReference type="PANTHER" id="PTHR32182:SF0">
    <property type="entry name" value="DNA REPLICATION AND REPAIR PROTEIN RECF"/>
    <property type="match status" value="1"/>
</dbReference>
<dbReference type="GO" id="GO:0003697">
    <property type="term" value="F:single-stranded DNA binding"/>
    <property type="evidence" value="ECO:0007669"/>
    <property type="project" value="UniProtKB-UniRule"/>
</dbReference>
<keyword evidence="13" id="KW-1185">Reference proteome</keyword>
<evidence type="ECO:0000256" key="8">
    <source>
        <dbReference type="ARBA" id="ARBA00023125"/>
    </source>
</evidence>
<name>D1PXZ4_9BACT</name>
<keyword evidence="9 10" id="KW-0234">DNA repair</keyword>
<dbReference type="AlphaFoldDB" id="D1PXZ4"/>
<dbReference type="RefSeq" id="WP_007173932.1">
    <property type="nucleotide sequence ID" value="NZ_GG704781.1"/>
</dbReference>
<evidence type="ECO:0000256" key="6">
    <source>
        <dbReference type="ARBA" id="ARBA00022741"/>
    </source>
</evidence>
<sequence>MVLKNISIINYKNISAAQLAFSPKINCFIGNNGEGKTNLLDAIYYLSFCHSCFTNIDGQVLMHDKEFFVIDGEYVTDSGEIENINVGLKRGRGKRFSRNKKNYKRLSEHIGLIPLIFASPSDMTLVNGGGEERRKLMDIVIAQYDNRYIDALNAYNKAWQQRNALLKMEEEPDNTLLDLWETEMAEQGEIVYRKRDSFVKELTPVFQEIYQYISGQQEKVSLRYVSHGQRGNLLEVIQRDRFKDRAVGYSLHGIHRDELEMLIGDYPMKREGSQGQIKTYVLALKLAQFDFLRRTASNTTPLLLLDDIFDKLDSQRVEQIVRLVSGDNFGQIFITDTNRGHLDKILSHNHGEYKLFDVKSGEIKERNDSHVQTGC</sequence>
<keyword evidence="6 9" id="KW-0547">Nucleotide-binding</keyword>
<keyword evidence="4 9" id="KW-0963">Cytoplasm</keyword>
<dbReference type="GO" id="GO:0006260">
    <property type="term" value="P:DNA replication"/>
    <property type="evidence" value="ECO:0007669"/>
    <property type="project" value="UniProtKB-UniRule"/>
</dbReference>
<dbReference type="PROSITE" id="PS00618">
    <property type="entry name" value="RECF_2"/>
    <property type="match status" value="1"/>
</dbReference>